<dbReference type="EMBL" id="WWCK01000005">
    <property type="protein sequence ID" value="MYM68412.1"/>
    <property type="molecule type" value="Genomic_DNA"/>
</dbReference>
<evidence type="ECO:0000313" key="3">
    <source>
        <dbReference type="EMBL" id="MYM68412.1"/>
    </source>
</evidence>
<dbReference type="RefSeq" id="WP_161014971.1">
    <property type="nucleotide sequence ID" value="NZ_WWCK01000005.1"/>
</dbReference>
<gene>
    <name evidence="3" type="ORF">GTP45_16470</name>
</gene>
<reference evidence="3 4" key="1">
    <citation type="submission" date="2019-12" db="EMBL/GenBank/DDBJ databases">
        <title>Novel species isolated from a subtropical stream in China.</title>
        <authorList>
            <person name="Lu H."/>
        </authorList>
    </citation>
    <scope>NUCLEOTIDE SEQUENCE [LARGE SCALE GENOMIC DNA]</scope>
    <source>
        <strain evidence="3 4">FT55W</strain>
    </source>
</reference>
<evidence type="ECO:0000313" key="4">
    <source>
        <dbReference type="Proteomes" id="UP000450012"/>
    </source>
</evidence>
<evidence type="ECO:0000259" key="2">
    <source>
        <dbReference type="Pfam" id="PF14086"/>
    </source>
</evidence>
<feature type="domain" description="DUF4266" evidence="2">
    <location>
        <begin position="19"/>
        <end position="68"/>
    </location>
</feature>
<comment type="caution">
    <text evidence="3">The sequence shown here is derived from an EMBL/GenBank/DDBJ whole genome shotgun (WGS) entry which is preliminary data.</text>
</comment>
<sequence>MKRLIFLAAAVMLSGCATVQPWERGTLARPEMTFNGDGLDRKFAEHIYSSKEAAAGGAGVGGGGCGCN</sequence>
<dbReference type="AlphaFoldDB" id="A0A7X4GRN0"/>
<dbReference type="Pfam" id="PF14086">
    <property type="entry name" value="DUF4266"/>
    <property type="match status" value="1"/>
</dbReference>
<dbReference type="InterPro" id="IPR025362">
    <property type="entry name" value="DUF4266"/>
</dbReference>
<organism evidence="3 4">
    <name type="scientific">Duganella rivi</name>
    <dbReference type="NCBI Taxonomy" id="2666083"/>
    <lineage>
        <taxon>Bacteria</taxon>
        <taxon>Pseudomonadati</taxon>
        <taxon>Pseudomonadota</taxon>
        <taxon>Betaproteobacteria</taxon>
        <taxon>Burkholderiales</taxon>
        <taxon>Oxalobacteraceae</taxon>
        <taxon>Telluria group</taxon>
        <taxon>Duganella</taxon>
    </lineage>
</organism>
<protein>
    <submittedName>
        <fullName evidence="3">DUF4266 domain-containing protein</fullName>
    </submittedName>
</protein>
<evidence type="ECO:0000256" key="1">
    <source>
        <dbReference type="SAM" id="SignalP"/>
    </source>
</evidence>
<feature type="chain" id="PRO_5031312307" evidence="1">
    <location>
        <begin position="20"/>
        <end position="68"/>
    </location>
</feature>
<name>A0A7X4GRN0_9BURK</name>
<accession>A0A7X4GRN0</accession>
<keyword evidence="4" id="KW-1185">Reference proteome</keyword>
<keyword evidence="1" id="KW-0732">Signal</keyword>
<proteinExistence type="predicted"/>
<feature type="signal peptide" evidence="1">
    <location>
        <begin position="1"/>
        <end position="19"/>
    </location>
</feature>
<dbReference type="Proteomes" id="UP000450012">
    <property type="component" value="Unassembled WGS sequence"/>
</dbReference>
<dbReference type="PROSITE" id="PS51257">
    <property type="entry name" value="PROKAR_LIPOPROTEIN"/>
    <property type="match status" value="1"/>
</dbReference>